<sequence>MTSLSPTLIEAWIADFLVSADPKLEWLKAPVRAHRFLPLYVGWSSTLGLRPDGSFVRWDQEAASPGLRPLSIGYWQRMAICQAAKTRPELASLLPPRPVDAVTCSVCGGGGTIAGAPQIVCECGGAGWSIPAEDKSDPPG</sequence>
<comment type="caution">
    <text evidence="1">The sequence shown here is derived from an EMBL/GenBank/DDBJ whole genome shotgun (WGS) entry which is preliminary data.</text>
</comment>
<evidence type="ECO:0000313" key="2">
    <source>
        <dbReference type="Proteomes" id="UP000075260"/>
    </source>
</evidence>
<dbReference type="AlphaFoldDB" id="A0A150R079"/>
<evidence type="ECO:0000313" key="1">
    <source>
        <dbReference type="EMBL" id="KYF73531.1"/>
    </source>
</evidence>
<dbReference type="RefSeq" id="WP_061605711.1">
    <property type="nucleotide sequence ID" value="NZ_JEMA01000186.1"/>
</dbReference>
<proteinExistence type="predicted"/>
<dbReference type="EMBL" id="JEMA01000186">
    <property type="protein sequence ID" value="KYF73531.1"/>
    <property type="molecule type" value="Genomic_DNA"/>
</dbReference>
<organism evidence="1 2">
    <name type="scientific">Sorangium cellulosum</name>
    <name type="common">Polyangium cellulosum</name>
    <dbReference type="NCBI Taxonomy" id="56"/>
    <lineage>
        <taxon>Bacteria</taxon>
        <taxon>Pseudomonadati</taxon>
        <taxon>Myxococcota</taxon>
        <taxon>Polyangia</taxon>
        <taxon>Polyangiales</taxon>
        <taxon>Polyangiaceae</taxon>
        <taxon>Sorangium</taxon>
    </lineage>
</organism>
<reference evidence="1 2" key="1">
    <citation type="submission" date="2014-02" db="EMBL/GenBank/DDBJ databases">
        <title>The small core and large imbalanced accessory genome model reveals a collaborative survival strategy of Sorangium cellulosum strains in nature.</title>
        <authorList>
            <person name="Han K."/>
            <person name="Peng R."/>
            <person name="Blom J."/>
            <person name="Li Y.-Z."/>
        </authorList>
    </citation>
    <scope>NUCLEOTIDE SEQUENCE [LARGE SCALE GENOMIC DNA]</scope>
    <source>
        <strain evidence="1 2">So0008-312</strain>
    </source>
</reference>
<gene>
    <name evidence="1" type="ORF">BE15_15820</name>
</gene>
<dbReference type="Proteomes" id="UP000075260">
    <property type="component" value="Unassembled WGS sequence"/>
</dbReference>
<name>A0A150R079_SORCE</name>
<dbReference type="OrthoDB" id="3295140at2"/>
<protein>
    <submittedName>
        <fullName evidence="1">Uncharacterized protein</fullName>
    </submittedName>
</protein>
<accession>A0A150R079</accession>